<dbReference type="AlphaFoldDB" id="A0A5C2SJ49"/>
<evidence type="ECO:0000256" key="1">
    <source>
        <dbReference type="SAM" id="MobiDB-lite"/>
    </source>
</evidence>
<accession>A0A5C2SJ49</accession>
<organism evidence="2 3">
    <name type="scientific">Lentinus tigrinus ALCF2SS1-6</name>
    <dbReference type="NCBI Taxonomy" id="1328759"/>
    <lineage>
        <taxon>Eukaryota</taxon>
        <taxon>Fungi</taxon>
        <taxon>Dikarya</taxon>
        <taxon>Basidiomycota</taxon>
        <taxon>Agaricomycotina</taxon>
        <taxon>Agaricomycetes</taxon>
        <taxon>Polyporales</taxon>
        <taxon>Polyporaceae</taxon>
        <taxon>Lentinus</taxon>
    </lineage>
</organism>
<evidence type="ECO:0000313" key="2">
    <source>
        <dbReference type="EMBL" id="RPD63620.1"/>
    </source>
</evidence>
<dbReference type="EMBL" id="ML122255">
    <property type="protein sequence ID" value="RPD63620.1"/>
    <property type="molecule type" value="Genomic_DNA"/>
</dbReference>
<sequence>MSSTFRATLREDAARSLPSSRPSQRKLAASSPHSSDAARTCSSALTLMSDAASEERRSSTFCAFFENFAPSSFMPTTPSFDIFDIPMFPLLIFDPPCILDIRLDS</sequence>
<proteinExistence type="predicted"/>
<evidence type="ECO:0000313" key="3">
    <source>
        <dbReference type="Proteomes" id="UP000313359"/>
    </source>
</evidence>
<name>A0A5C2SJ49_9APHY</name>
<feature type="region of interest" description="Disordered" evidence="1">
    <location>
        <begin position="1"/>
        <end position="37"/>
    </location>
</feature>
<protein>
    <submittedName>
        <fullName evidence="2">Uncharacterized protein</fullName>
    </submittedName>
</protein>
<gene>
    <name evidence="2" type="ORF">L227DRAFT_608196</name>
</gene>
<dbReference type="Proteomes" id="UP000313359">
    <property type="component" value="Unassembled WGS sequence"/>
</dbReference>
<reference evidence="2" key="1">
    <citation type="journal article" date="2018" name="Genome Biol. Evol.">
        <title>Genomics and development of Lentinus tigrinus, a white-rot wood-decaying mushroom with dimorphic fruiting bodies.</title>
        <authorList>
            <person name="Wu B."/>
            <person name="Xu Z."/>
            <person name="Knudson A."/>
            <person name="Carlson A."/>
            <person name="Chen N."/>
            <person name="Kovaka S."/>
            <person name="LaButti K."/>
            <person name="Lipzen A."/>
            <person name="Pennachio C."/>
            <person name="Riley R."/>
            <person name="Schakwitz W."/>
            <person name="Umezawa K."/>
            <person name="Ohm R.A."/>
            <person name="Grigoriev I.V."/>
            <person name="Nagy L.G."/>
            <person name="Gibbons J."/>
            <person name="Hibbett D."/>
        </authorList>
    </citation>
    <scope>NUCLEOTIDE SEQUENCE [LARGE SCALE GENOMIC DNA]</scope>
    <source>
        <strain evidence="2">ALCF2SS1-6</strain>
    </source>
</reference>
<keyword evidence="3" id="KW-1185">Reference proteome</keyword>